<organism evidence="2 3">
    <name type="scientific">Mycolicibacterium brumae</name>
    <dbReference type="NCBI Taxonomy" id="85968"/>
    <lineage>
        <taxon>Bacteria</taxon>
        <taxon>Bacillati</taxon>
        <taxon>Actinomycetota</taxon>
        <taxon>Actinomycetes</taxon>
        <taxon>Mycobacteriales</taxon>
        <taxon>Mycobacteriaceae</taxon>
        <taxon>Mycolicibacterium</taxon>
    </lineage>
</organism>
<protein>
    <submittedName>
        <fullName evidence="2">DUF2191 domain-containing protein</fullName>
    </submittedName>
</protein>
<dbReference type="Proteomes" id="UP000230551">
    <property type="component" value="Unassembled WGS sequence"/>
</dbReference>
<evidence type="ECO:0000313" key="3">
    <source>
        <dbReference type="Proteomes" id="UP000230551"/>
    </source>
</evidence>
<keyword evidence="1" id="KW-0175">Coiled coil</keyword>
<proteinExistence type="predicted"/>
<dbReference type="Pfam" id="PF09957">
    <property type="entry name" value="VapB_antitoxin"/>
    <property type="match status" value="1"/>
</dbReference>
<feature type="coiled-coil region" evidence="1">
    <location>
        <begin position="30"/>
        <end position="58"/>
    </location>
</feature>
<accession>A0A2G5PEP5</accession>
<dbReference type="RefSeq" id="WP_090591892.1">
    <property type="nucleotide sequence ID" value="NZ_CP104302.1"/>
</dbReference>
<sequence>MTIRRTTIELDDELVRAAQATTGDTVRGTVEEALRRLVAAAEEEREARRRRIADHLARAGSAVDTEALLGDEAWR</sequence>
<name>A0A2G5PEP5_9MYCO</name>
<keyword evidence="3" id="KW-1185">Reference proteome</keyword>
<gene>
    <name evidence="2" type="ORF">CQY22_005655</name>
</gene>
<evidence type="ECO:0000256" key="1">
    <source>
        <dbReference type="SAM" id="Coils"/>
    </source>
</evidence>
<dbReference type="STRING" id="85968.GCA_900073015_03249"/>
<evidence type="ECO:0000313" key="2">
    <source>
        <dbReference type="EMBL" id="PIB76590.1"/>
    </source>
</evidence>
<dbReference type="AlphaFoldDB" id="A0A2G5PEP5"/>
<comment type="caution">
    <text evidence="2">The sequence shown here is derived from an EMBL/GenBank/DDBJ whole genome shotgun (WGS) entry which is preliminary data.</text>
</comment>
<reference evidence="2 3" key="1">
    <citation type="journal article" date="2017" name="Infect. Genet. Evol.">
        <title>The new phylogeny of the genus Mycobacterium: The old and the news.</title>
        <authorList>
            <person name="Tortoli E."/>
            <person name="Fedrizzi T."/>
            <person name="Meehan C.J."/>
            <person name="Trovato A."/>
            <person name="Grottola A."/>
            <person name="Giacobazzi E."/>
            <person name="Serpini G.F."/>
            <person name="Tagliazucchi S."/>
            <person name="Fabio A."/>
            <person name="Bettua C."/>
            <person name="Bertorelli R."/>
            <person name="Frascaro F."/>
            <person name="De Sanctis V."/>
            <person name="Pecorari M."/>
            <person name="Jousson O."/>
            <person name="Segata N."/>
            <person name="Cirillo D.M."/>
        </authorList>
    </citation>
    <scope>NUCLEOTIDE SEQUENCE [LARGE SCALE GENOMIC DNA]</scope>
    <source>
        <strain evidence="2 3">CIP1034565</strain>
    </source>
</reference>
<dbReference type="InterPro" id="IPR019239">
    <property type="entry name" value="VapB_antitoxin"/>
</dbReference>
<dbReference type="EMBL" id="PDCN02000004">
    <property type="protein sequence ID" value="PIB76590.1"/>
    <property type="molecule type" value="Genomic_DNA"/>
</dbReference>